<evidence type="ECO:0000313" key="1">
    <source>
        <dbReference type="EMBL" id="DAF98057.1"/>
    </source>
</evidence>
<name>A0A8S5UUA2_9CAUD</name>
<reference evidence="1" key="1">
    <citation type="journal article" date="2021" name="Proc. Natl. Acad. Sci. U.S.A.">
        <title>A Catalog of Tens of Thousands of Viruses from Human Metagenomes Reveals Hidden Associations with Chronic Diseases.</title>
        <authorList>
            <person name="Tisza M.J."/>
            <person name="Buck C.B."/>
        </authorList>
    </citation>
    <scope>NUCLEOTIDE SEQUENCE</scope>
    <source>
        <strain evidence="1">CtGsX68</strain>
    </source>
</reference>
<dbReference type="EMBL" id="BK016141">
    <property type="protein sequence ID" value="DAF98057.1"/>
    <property type="molecule type" value="Genomic_DNA"/>
</dbReference>
<sequence>MKVIKKNVTGNTEILASAEFQAVPYTIESSKISADSEGKKIAKAGTPFPANDGTVKGILIRDIDVTDGDEVGAIAYEATIDEAKAKANSGVTIAAAAKSALPRVTFL</sequence>
<proteinExistence type="predicted"/>
<accession>A0A8S5UUA2</accession>
<organism evidence="1">
    <name type="scientific">Siphoviridae sp. ctGsX68</name>
    <dbReference type="NCBI Taxonomy" id="2825417"/>
    <lineage>
        <taxon>Viruses</taxon>
        <taxon>Duplodnaviria</taxon>
        <taxon>Heunggongvirae</taxon>
        <taxon>Uroviricota</taxon>
        <taxon>Caudoviricetes</taxon>
    </lineage>
</organism>
<protein>
    <submittedName>
        <fullName evidence="1">Uncharacterized protein</fullName>
    </submittedName>
</protein>